<dbReference type="PANTHER" id="PTHR43767">
    <property type="entry name" value="LONG-CHAIN-FATTY-ACID--COA LIGASE"/>
    <property type="match status" value="1"/>
</dbReference>
<evidence type="ECO:0000259" key="2">
    <source>
        <dbReference type="Pfam" id="PF13193"/>
    </source>
</evidence>
<dbReference type="RefSeq" id="WP_225274555.1">
    <property type="nucleotide sequence ID" value="NZ_CP084058.1"/>
</dbReference>
<evidence type="ECO:0000259" key="1">
    <source>
        <dbReference type="Pfam" id="PF00501"/>
    </source>
</evidence>
<keyword evidence="3" id="KW-0436">Ligase</keyword>
<name>A0A1M4E8K7_9ACTN</name>
<dbReference type="PROSITE" id="PS00455">
    <property type="entry name" value="AMP_BINDING"/>
    <property type="match status" value="1"/>
</dbReference>
<organism evidence="3">
    <name type="scientific">Nonomuraea gerenzanensis</name>
    <dbReference type="NCBI Taxonomy" id="93944"/>
    <lineage>
        <taxon>Bacteria</taxon>
        <taxon>Bacillati</taxon>
        <taxon>Actinomycetota</taxon>
        <taxon>Actinomycetes</taxon>
        <taxon>Streptosporangiales</taxon>
        <taxon>Streptosporangiaceae</taxon>
        <taxon>Nonomuraea</taxon>
    </lineage>
</organism>
<protein>
    <submittedName>
        <fullName evidence="3">Long-chain-fatty-acid--CoA ligase</fullName>
        <ecNumber evidence="3">6.2.1.3</ecNumber>
    </submittedName>
</protein>
<dbReference type="PANTHER" id="PTHR43767:SF1">
    <property type="entry name" value="NONRIBOSOMAL PEPTIDE SYNTHASE PES1 (EUROFUNG)-RELATED"/>
    <property type="match status" value="1"/>
</dbReference>
<feature type="domain" description="AMP-dependent synthetase/ligase" evidence="1">
    <location>
        <begin position="16"/>
        <end position="363"/>
    </location>
</feature>
<accession>A0A1M4E8K7</accession>
<dbReference type="InterPro" id="IPR025110">
    <property type="entry name" value="AMP-bd_C"/>
</dbReference>
<dbReference type="InterPro" id="IPR000873">
    <property type="entry name" value="AMP-dep_synth/lig_dom"/>
</dbReference>
<sequence length="492" mass="51898">MSGELLHELLDAAPAGAVAIAERGRPLRYRDVTGAGASIAAWLRERGVGPGDRVLLSLTRARALDTPSWVYGCSLAGAVFCVLHEQVVGPALAYVLDDAAPAMVVSDNPKVLGQAVAHGVQAVGPDTALVGAPPLVRAGGGSGERPGTDPGAPVCMIYTSGSTSRPKAIVSTHAQMTFVARAIQSRLRYRPGDVVYTTQPFSFDVGLYQIFLAALCGAQVWLPGPLGAGVRILPELLESRATVFPAVPAVAQTLAAAVARSDVPVPVPRLRLLTNTGAAMPRGVLASLRERLPGLRVQLMYGLTECKRVSIMPVDGDLERPGSSGLPLPGTRVTIVDAEGRPLPAGEVGEIVVSGPHVMNGYWNQEELTADRFRPSGLRTGDFGHLDPDGYLYVEGRRDDVYKQSGFRVSATEVEAAALELPGVRMAVVLPPKADGGDAVLVVTGDTEPALVRKGLAHRLEQFKVPKRCVVLDELPLNQNGKIDKKLLATIT</sequence>
<dbReference type="InterPro" id="IPR020845">
    <property type="entry name" value="AMP-binding_CS"/>
</dbReference>
<dbReference type="AlphaFoldDB" id="A0A1M4E8K7"/>
<dbReference type="Gene3D" id="3.40.50.12780">
    <property type="entry name" value="N-terminal domain of ligase-like"/>
    <property type="match status" value="1"/>
</dbReference>
<dbReference type="InterPro" id="IPR042099">
    <property type="entry name" value="ANL_N_sf"/>
</dbReference>
<dbReference type="SUPFAM" id="SSF56801">
    <property type="entry name" value="Acetyl-CoA synthetase-like"/>
    <property type="match status" value="1"/>
</dbReference>
<gene>
    <name evidence="3" type="ORF">BN4615_P4672</name>
</gene>
<feature type="domain" description="AMP-binding enzyme C-terminal" evidence="2">
    <location>
        <begin position="413"/>
        <end position="482"/>
    </location>
</feature>
<evidence type="ECO:0000313" key="3">
    <source>
        <dbReference type="EMBL" id="SBO95156.1"/>
    </source>
</evidence>
<dbReference type="GO" id="GO:0004467">
    <property type="term" value="F:long-chain fatty acid-CoA ligase activity"/>
    <property type="evidence" value="ECO:0007669"/>
    <property type="project" value="UniProtKB-EC"/>
</dbReference>
<dbReference type="Gene3D" id="3.30.300.30">
    <property type="match status" value="1"/>
</dbReference>
<dbReference type="InterPro" id="IPR045851">
    <property type="entry name" value="AMP-bd_C_sf"/>
</dbReference>
<reference evidence="3" key="1">
    <citation type="submission" date="2016-04" db="EMBL/GenBank/DDBJ databases">
        <authorList>
            <person name="Evans L.H."/>
            <person name="Alamgir A."/>
            <person name="Owens N."/>
            <person name="Weber N.D."/>
            <person name="Virtaneva K."/>
            <person name="Barbian K."/>
            <person name="Babar A."/>
            <person name="Rosenke K."/>
        </authorList>
    </citation>
    <scope>NUCLEOTIDE SEQUENCE</scope>
    <source>
        <strain evidence="3">Nono1</strain>
    </source>
</reference>
<dbReference type="EMBL" id="LT559118">
    <property type="protein sequence ID" value="SBO95156.1"/>
    <property type="molecule type" value="Genomic_DNA"/>
</dbReference>
<proteinExistence type="predicted"/>
<dbReference type="Pfam" id="PF00501">
    <property type="entry name" value="AMP-binding"/>
    <property type="match status" value="1"/>
</dbReference>
<dbReference type="InterPro" id="IPR050237">
    <property type="entry name" value="ATP-dep_AMP-bd_enzyme"/>
</dbReference>
<dbReference type="EC" id="6.2.1.3" evidence="3"/>
<dbReference type="Pfam" id="PF13193">
    <property type="entry name" value="AMP-binding_C"/>
    <property type="match status" value="1"/>
</dbReference>